<dbReference type="InterPro" id="IPR025857">
    <property type="entry name" value="MacB_PCD"/>
</dbReference>
<dbReference type="Pfam" id="PF12704">
    <property type="entry name" value="MacB_PCD"/>
    <property type="match status" value="1"/>
</dbReference>
<proteinExistence type="predicted"/>
<keyword evidence="3" id="KW-1185">Reference proteome</keyword>
<comment type="caution">
    <text evidence="2">The sequence shown here is derived from an EMBL/GenBank/DDBJ whole genome shotgun (WGS) entry which is preliminary data.</text>
</comment>
<dbReference type="AlphaFoldDB" id="A0AAP4EZN5"/>
<protein>
    <submittedName>
        <fullName evidence="2">ABC transporter permease</fullName>
    </submittedName>
</protein>
<evidence type="ECO:0000259" key="1">
    <source>
        <dbReference type="Pfam" id="PF12704"/>
    </source>
</evidence>
<evidence type="ECO:0000313" key="3">
    <source>
        <dbReference type="Proteomes" id="UP001300383"/>
    </source>
</evidence>
<name>A0AAP4EZN5_9FIRM</name>
<dbReference type="RefSeq" id="WP_283230584.1">
    <property type="nucleotide sequence ID" value="NZ_JASGBQ010000007.1"/>
</dbReference>
<sequence length="257" mass="27753">MKRKGRALWGILFAAVLIGTAVCSYHLGEEQGKASRSAETEQEKTSPLNPGKDCAVIAPFLGGEICDFSQTEPSPAVVSLAECLLTELKDQIQTVSVFYQRSKTVSVYHGTAGLPDGSVFGVNEEFLSASGLMIEKGRGITAHDVSAGKRAAVLDSRSAQILFQGTDPVGETVEIEGRLYEVVGVAGFPEPDMGNGLVLITESTWPEVYQYEEPRSILIHVSKEDGDRSLEEQAGCAVRLLNSMIPEGESIRYRIVE</sequence>
<gene>
    <name evidence="2" type="ORF">QJ036_06250</name>
</gene>
<dbReference type="EMBL" id="JASGBQ010000007">
    <property type="protein sequence ID" value="MDI9242080.1"/>
    <property type="molecule type" value="Genomic_DNA"/>
</dbReference>
<evidence type="ECO:0000313" key="2">
    <source>
        <dbReference type="EMBL" id="MDI9242080.1"/>
    </source>
</evidence>
<dbReference type="Proteomes" id="UP001300383">
    <property type="component" value="Unassembled WGS sequence"/>
</dbReference>
<feature type="domain" description="MacB-like periplasmic core" evidence="1">
    <location>
        <begin position="84"/>
        <end position="223"/>
    </location>
</feature>
<accession>A0AAP4EZN5</accession>
<reference evidence="2 3" key="1">
    <citation type="submission" date="2023-05" db="EMBL/GenBank/DDBJ databases">
        <title>[ruminococcus] sp. nov., isolated from a pig farm feces dump.</title>
        <authorList>
            <person name="Chang Y.-H."/>
        </authorList>
    </citation>
    <scope>NUCLEOTIDE SEQUENCE [LARGE SCALE GENOMIC DNA]</scope>
    <source>
        <strain evidence="2 3">YH-rum2234</strain>
    </source>
</reference>
<organism evidence="2 3">
    <name type="scientific">Fusibacillus kribbianus</name>
    <dbReference type="NCBI Taxonomy" id="3044208"/>
    <lineage>
        <taxon>Bacteria</taxon>
        <taxon>Bacillati</taxon>
        <taxon>Bacillota</taxon>
        <taxon>Clostridia</taxon>
        <taxon>Lachnospirales</taxon>
        <taxon>Lachnospiraceae</taxon>
        <taxon>Fusibacillus</taxon>
    </lineage>
</organism>